<dbReference type="EMBL" id="SJPN01000009">
    <property type="protein sequence ID" value="TWT93260.1"/>
    <property type="molecule type" value="Genomic_DNA"/>
</dbReference>
<comment type="caution">
    <text evidence="1">The sequence shown here is derived from an EMBL/GenBank/DDBJ whole genome shotgun (WGS) entry which is preliminary data.</text>
</comment>
<gene>
    <name evidence="1" type="ORF">Pla52n_59200</name>
</gene>
<dbReference type="Proteomes" id="UP000320176">
    <property type="component" value="Unassembled WGS sequence"/>
</dbReference>
<organism evidence="1 2">
    <name type="scientific">Stieleria varia</name>
    <dbReference type="NCBI Taxonomy" id="2528005"/>
    <lineage>
        <taxon>Bacteria</taxon>
        <taxon>Pseudomonadati</taxon>
        <taxon>Planctomycetota</taxon>
        <taxon>Planctomycetia</taxon>
        <taxon>Pirellulales</taxon>
        <taxon>Pirellulaceae</taxon>
        <taxon>Stieleria</taxon>
    </lineage>
</organism>
<dbReference type="AlphaFoldDB" id="A0A5C6A1Q8"/>
<name>A0A5C6A1Q8_9BACT</name>
<reference evidence="1 2" key="1">
    <citation type="submission" date="2019-02" db="EMBL/GenBank/DDBJ databases">
        <title>Deep-cultivation of Planctomycetes and their phenomic and genomic characterization uncovers novel biology.</title>
        <authorList>
            <person name="Wiegand S."/>
            <person name="Jogler M."/>
            <person name="Boedeker C."/>
            <person name="Pinto D."/>
            <person name="Vollmers J."/>
            <person name="Rivas-Marin E."/>
            <person name="Kohn T."/>
            <person name="Peeters S.H."/>
            <person name="Heuer A."/>
            <person name="Rast P."/>
            <person name="Oberbeckmann S."/>
            <person name="Bunk B."/>
            <person name="Jeske O."/>
            <person name="Meyerdierks A."/>
            <person name="Storesund J.E."/>
            <person name="Kallscheuer N."/>
            <person name="Luecker S."/>
            <person name="Lage O.M."/>
            <person name="Pohl T."/>
            <person name="Merkel B.J."/>
            <person name="Hornburger P."/>
            <person name="Mueller R.-W."/>
            <person name="Bruemmer F."/>
            <person name="Labrenz M."/>
            <person name="Spormann A.M."/>
            <person name="Op Den Camp H."/>
            <person name="Overmann J."/>
            <person name="Amann R."/>
            <person name="Jetten M.S.M."/>
            <person name="Mascher T."/>
            <person name="Medema M.H."/>
            <person name="Devos D.P."/>
            <person name="Kaster A.-K."/>
            <person name="Ovreas L."/>
            <person name="Rohde M."/>
            <person name="Galperin M.Y."/>
            <person name="Jogler C."/>
        </authorList>
    </citation>
    <scope>NUCLEOTIDE SEQUENCE [LARGE SCALE GENOMIC DNA]</scope>
    <source>
        <strain evidence="1 2">Pla52n</strain>
    </source>
</reference>
<sequence>MELRTFIKETLVQICDGVNDAAQDVNIRGAIINPDGTQSDGNTTYVNPGFRRTVQNVEFDVALTTTEGKGTEGGIGVMVGTIGLGSKGKSDTSSSSTSRVKFTVPVSLPASELESR</sequence>
<proteinExistence type="predicted"/>
<protein>
    <submittedName>
        <fullName evidence="1">Uncharacterized protein</fullName>
    </submittedName>
</protein>
<evidence type="ECO:0000313" key="1">
    <source>
        <dbReference type="EMBL" id="TWT93260.1"/>
    </source>
</evidence>
<evidence type="ECO:0000313" key="2">
    <source>
        <dbReference type="Proteomes" id="UP000320176"/>
    </source>
</evidence>
<dbReference type="OrthoDB" id="1097953at2"/>
<keyword evidence="2" id="KW-1185">Reference proteome</keyword>
<dbReference type="RefSeq" id="WP_146522882.1">
    <property type="nucleotide sequence ID" value="NZ_CP151726.1"/>
</dbReference>
<accession>A0A5C6A1Q8</accession>